<evidence type="ECO:0000313" key="2">
    <source>
        <dbReference type="Proteomes" id="UP000607653"/>
    </source>
</evidence>
<dbReference type="EMBL" id="DUZY01000008">
    <property type="protein sequence ID" value="DAD47345.1"/>
    <property type="molecule type" value="Genomic_DNA"/>
</dbReference>
<keyword evidence="2" id="KW-1185">Reference proteome</keyword>
<organism evidence="1 2">
    <name type="scientific">Nelumbo nucifera</name>
    <name type="common">Sacred lotus</name>
    <dbReference type="NCBI Taxonomy" id="4432"/>
    <lineage>
        <taxon>Eukaryota</taxon>
        <taxon>Viridiplantae</taxon>
        <taxon>Streptophyta</taxon>
        <taxon>Embryophyta</taxon>
        <taxon>Tracheophyta</taxon>
        <taxon>Spermatophyta</taxon>
        <taxon>Magnoliopsida</taxon>
        <taxon>Proteales</taxon>
        <taxon>Nelumbonaceae</taxon>
        <taxon>Nelumbo</taxon>
    </lineage>
</organism>
<reference evidence="1 2" key="1">
    <citation type="journal article" date="2020" name="Mol. Biol. Evol.">
        <title>Distinct Expression and Methylation Patterns for Genes with Different Fates following a Single Whole-Genome Duplication in Flowering Plants.</title>
        <authorList>
            <person name="Shi T."/>
            <person name="Rahmani R.S."/>
            <person name="Gugger P.F."/>
            <person name="Wang M."/>
            <person name="Li H."/>
            <person name="Zhang Y."/>
            <person name="Li Z."/>
            <person name="Wang Q."/>
            <person name="Van de Peer Y."/>
            <person name="Marchal K."/>
            <person name="Chen J."/>
        </authorList>
    </citation>
    <scope>NUCLEOTIDE SEQUENCE [LARGE SCALE GENOMIC DNA]</scope>
    <source>
        <tissue evidence="1">Leaf</tissue>
    </source>
</reference>
<proteinExistence type="predicted"/>
<dbReference type="AlphaFoldDB" id="A0A822ZVI5"/>
<name>A0A822ZVI5_NELNU</name>
<sequence>MTLDEAKKSCSHVWMIQALEELVLRLQQERN</sequence>
<gene>
    <name evidence="1" type="ORF">HUJ06_017282</name>
</gene>
<protein>
    <submittedName>
        <fullName evidence="1">Uncharacterized protein</fullName>
    </submittedName>
</protein>
<dbReference type="Proteomes" id="UP000607653">
    <property type="component" value="Unassembled WGS sequence"/>
</dbReference>
<evidence type="ECO:0000313" key="1">
    <source>
        <dbReference type="EMBL" id="DAD47345.1"/>
    </source>
</evidence>
<accession>A0A822ZVI5</accession>
<comment type="caution">
    <text evidence="1">The sequence shown here is derived from an EMBL/GenBank/DDBJ whole genome shotgun (WGS) entry which is preliminary data.</text>
</comment>